<gene>
    <name evidence="2" type="ORF">LSH36_582g00014</name>
</gene>
<accession>A0AAD9MWY1</accession>
<evidence type="ECO:0000313" key="3">
    <source>
        <dbReference type="Proteomes" id="UP001208570"/>
    </source>
</evidence>
<name>A0AAD9MWY1_9ANNE</name>
<feature type="transmembrane region" description="Helical" evidence="1">
    <location>
        <begin position="21"/>
        <end position="43"/>
    </location>
</feature>
<protein>
    <submittedName>
        <fullName evidence="2">Uncharacterized protein</fullName>
    </submittedName>
</protein>
<dbReference type="AlphaFoldDB" id="A0AAD9MWY1"/>
<dbReference type="EMBL" id="JAODUP010000582">
    <property type="protein sequence ID" value="KAK2146831.1"/>
    <property type="molecule type" value="Genomic_DNA"/>
</dbReference>
<keyword evidence="1" id="KW-0812">Transmembrane</keyword>
<keyword evidence="1" id="KW-0472">Membrane</keyword>
<dbReference type="Proteomes" id="UP001208570">
    <property type="component" value="Unassembled WGS sequence"/>
</dbReference>
<proteinExistence type="predicted"/>
<reference evidence="2" key="1">
    <citation type="journal article" date="2023" name="Mol. Biol. Evol.">
        <title>Third-Generation Sequencing Reveals the Adaptive Role of the Epigenome in Three Deep-Sea Polychaetes.</title>
        <authorList>
            <person name="Perez M."/>
            <person name="Aroh O."/>
            <person name="Sun Y."/>
            <person name="Lan Y."/>
            <person name="Juniper S.K."/>
            <person name="Young C.R."/>
            <person name="Angers B."/>
            <person name="Qian P.Y."/>
        </authorList>
    </citation>
    <scope>NUCLEOTIDE SEQUENCE</scope>
    <source>
        <strain evidence="2">P08H-3</strain>
    </source>
</reference>
<feature type="transmembrane region" description="Helical" evidence="1">
    <location>
        <begin position="93"/>
        <end position="116"/>
    </location>
</feature>
<sequence length="177" mass="19831">MSFPKWLPRIVTTDRATMAFISAWNIGIIVAFPYLGWSLSLSTFNEFMFAFPTPELLASRDALFRRIALVNGLSTFLAFFIGSVTCRIHVRGIFWSLPVLLSTSLTVCLILVHFGYGLVPNFAGYGWRYSGDIIDAVLPIPDRTLELVCYGLVWIAIPSVVSHLWLVRDHVTTNGDT</sequence>
<evidence type="ECO:0000313" key="2">
    <source>
        <dbReference type="EMBL" id="KAK2146831.1"/>
    </source>
</evidence>
<keyword evidence="3" id="KW-1185">Reference proteome</keyword>
<feature type="transmembrane region" description="Helical" evidence="1">
    <location>
        <begin position="63"/>
        <end position="81"/>
    </location>
</feature>
<evidence type="ECO:0000256" key="1">
    <source>
        <dbReference type="SAM" id="Phobius"/>
    </source>
</evidence>
<comment type="caution">
    <text evidence="2">The sequence shown here is derived from an EMBL/GenBank/DDBJ whole genome shotgun (WGS) entry which is preliminary data.</text>
</comment>
<organism evidence="2 3">
    <name type="scientific">Paralvinella palmiformis</name>
    <dbReference type="NCBI Taxonomy" id="53620"/>
    <lineage>
        <taxon>Eukaryota</taxon>
        <taxon>Metazoa</taxon>
        <taxon>Spiralia</taxon>
        <taxon>Lophotrochozoa</taxon>
        <taxon>Annelida</taxon>
        <taxon>Polychaeta</taxon>
        <taxon>Sedentaria</taxon>
        <taxon>Canalipalpata</taxon>
        <taxon>Terebellida</taxon>
        <taxon>Terebelliformia</taxon>
        <taxon>Alvinellidae</taxon>
        <taxon>Paralvinella</taxon>
    </lineage>
</organism>
<feature type="transmembrane region" description="Helical" evidence="1">
    <location>
        <begin position="147"/>
        <end position="167"/>
    </location>
</feature>
<keyword evidence="1" id="KW-1133">Transmembrane helix</keyword>